<evidence type="ECO:0000313" key="1">
    <source>
        <dbReference type="EMBL" id="MFC6883441.1"/>
    </source>
</evidence>
<keyword evidence="2" id="KW-1185">Reference proteome</keyword>
<name>A0ABW2CNR8_9ACTN</name>
<sequence>MSSRKRSTAKRYRWIEEMFAEMNDDPPRHPQSIVEEGIASLLTEEERPKRIDTVDPTRRCKNW</sequence>
<proteinExistence type="predicted"/>
<accession>A0ABW2CNR8</accession>
<dbReference type="RefSeq" id="WP_378050304.1">
    <property type="nucleotide sequence ID" value="NZ_JBHSXE010000002.1"/>
</dbReference>
<gene>
    <name evidence="1" type="ORF">ACFQKB_27030</name>
</gene>
<comment type="caution">
    <text evidence="1">The sequence shown here is derived from an EMBL/GenBank/DDBJ whole genome shotgun (WGS) entry which is preliminary data.</text>
</comment>
<protein>
    <submittedName>
        <fullName evidence="1">Uncharacterized protein</fullName>
    </submittedName>
</protein>
<dbReference type="EMBL" id="JBHSXS010000019">
    <property type="protein sequence ID" value="MFC6883441.1"/>
    <property type="molecule type" value="Genomic_DNA"/>
</dbReference>
<reference evidence="2" key="1">
    <citation type="journal article" date="2019" name="Int. J. Syst. Evol. Microbiol.">
        <title>The Global Catalogue of Microorganisms (GCM) 10K type strain sequencing project: providing services to taxonomists for standard genome sequencing and annotation.</title>
        <authorList>
            <consortium name="The Broad Institute Genomics Platform"/>
            <consortium name="The Broad Institute Genome Sequencing Center for Infectious Disease"/>
            <person name="Wu L."/>
            <person name="Ma J."/>
        </authorList>
    </citation>
    <scope>NUCLEOTIDE SEQUENCE [LARGE SCALE GENOMIC DNA]</scope>
    <source>
        <strain evidence="2">JCM 3369</strain>
    </source>
</reference>
<organism evidence="1 2">
    <name type="scientific">Actinomadura yumaensis</name>
    <dbReference type="NCBI Taxonomy" id="111807"/>
    <lineage>
        <taxon>Bacteria</taxon>
        <taxon>Bacillati</taxon>
        <taxon>Actinomycetota</taxon>
        <taxon>Actinomycetes</taxon>
        <taxon>Streptosporangiales</taxon>
        <taxon>Thermomonosporaceae</taxon>
        <taxon>Actinomadura</taxon>
    </lineage>
</organism>
<dbReference type="Proteomes" id="UP001596380">
    <property type="component" value="Unassembled WGS sequence"/>
</dbReference>
<evidence type="ECO:0000313" key="2">
    <source>
        <dbReference type="Proteomes" id="UP001596380"/>
    </source>
</evidence>